<dbReference type="Proteomes" id="UP000483018">
    <property type="component" value="Unassembled WGS sequence"/>
</dbReference>
<dbReference type="InterPro" id="IPR035681">
    <property type="entry name" value="ComA-like_MBL"/>
</dbReference>
<dbReference type="InterPro" id="IPR052159">
    <property type="entry name" value="Competence_DNA_uptake"/>
</dbReference>
<dbReference type="CDD" id="cd07731">
    <property type="entry name" value="ComA-like_MBL-fold"/>
    <property type="match status" value="1"/>
</dbReference>
<feature type="domain" description="Metallo-beta-lactamase" evidence="1">
    <location>
        <begin position="51"/>
        <end position="245"/>
    </location>
</feature>
<dbReference type="SUPFAM" id="SSF56281">
    <property type="entry name" value="Metallo-hydrolase/oxidoreductase"/>
    <property type="match status" value="1"/>
</dbReference>
<organism evidence="2 3">
    <name type="scientific">Defluviitalea raffinosedens</name>
    <dbReference type="NCBI Taxonomy" id="1450156"/>
    <lineage>
        <taxon>Bacteria</taxon>
        <taxon>Bacillati</taxon>
        <taxon>Bacillota</taxon>
        <taxon>Clostridia</taxon>
        <taxon>Lachnospirales</taxon>
        <taxon>Defluviitaleaceae</taxon>
        <taxon>Defluviitalea</taxon>
    </lineage>
</organism>
<keyword evidence="2" id="KW-0378">Hydrolase</keyword>
<dbReference type="RefSeq" id="WP_158741290.1">
    <property type="nucleotide sequence ID" value="NZ_JAFBEP010000002.1"/>
</dbReference>
<dbReference type="PANTHER" id="PTHR30619">
    <property type="entry name" value="DNA INTERNALIZATION/COMPETENCE PROTEIN COMEC/REC2"/>
    <property type="match status" value="1"/>
</dbReference>
<accession>A0A7C8LIF6</accession>
<proteinExistence type="predicted"/>
<dbReference type="Pfam" id="PF00753">
    <property type="entry name" value="Lactamase_B"/>
    <property type="match status" value="1"/>
</dbReference>
<sequence length="292" mass="32916">MNRQRFRAFISFVALMSLLIFIVTGCSIEIETENEKEPSGNLKVHFIDVGQADAILIEQNNQYMLIDAGNNNDSDLVVNYLTEHHVDKLQYLIGTHPHEDHIGGMDAVINNFDIEQIFMPKVTSTTKTFKDVIMAVKNKNLKVTTPKVGDSYTLGDAEWMILAPNSEEYTELNDYSIVIRLVFGSNSFMFMGDAEKTSEEEILELTYQELESDVLKVGHHGSHSSTSDEFLEAVHPRYAVISAGKDNKYGHPHEETITKLQQGNIEILRTDQSGTIIFSADGKGNLVYEKEY</sequence>
<evidence type="ECO:0000313" key="3">
    <source>
        <dbReference type="Proteomes" id="UP000483018"/>
    </source>
</evidence>
<protein>
    <submittedName>
        <fullName evidence="2">MBL fold metallo-hydrolase</fullName>
    </submittedName>
</protein>
<gene>
    <name evidence="2" type="ORF">GND95_11415</name>
</gene>
<dbReference type="Gene3D" id="3.60.15.10">
    <property type="entry name" value="Ribonuclease Z/Hydroxyacylglutathione hydrolase-like"/>
    <property type="match status" value="1"/>
</dbReference>
<dbReference type="OrthoDB" id="9761531at2"/>
<dbReference type="EMBL" id="WSLF01000012">
    <property type="protein sequence ID" value="KAE9631363.1"/>
    <property type="molecule type" value="Genomic_DNA"/>
</dbReference>
<dbReference type="InterPro" id="IPR036866">
    <property type="entry name" value="RibonucZ/Hydroxyglut_hydro"/>
</dbReference>
<dbReference type="AlphaFoldDB" id="A0A7C8LIF6"/>
<evidence type="ECO:0000259" key="1">
    <source>
        <dbReference type="SMART" id="SM00849"/>
    </source>
</evidence>
<dbReference type="PANTHER" id="PTHR30619:SF7">
    <property type="entry name" value="BETA-LACTAMASE DOMAIN PROTEIN"/>
    <property type="match status" value="1"/>
</dbReference>
<name>A0A7C8LIF6_9FIRM</name>
<dbReference type="PROSITE" id="PS51257">
    <property type="entry name" value="PROKAR_LIPOPROTEIN"/>
    <property type="match status" value="1"/>
</dbReference>
<comment type="caution">
    <text evidence="2">The sequence shown here is derived from an EMBL/GenBank/DDBJ whole genome shotgun (WGS) entry which is preliminary data.</text>
</comment>
<reference evidence="2 3" key="1">
    <citation type="submission" date="2019-12" db="EMBL/GenBank/DDBJ databases">
        <title>Defluviitalea raffinosedens, isolated from a biogas fermenter, genome sequencing and characterization.</title>
        <authorList>
            <person name="Rettenmaier R."/>
            <person name="Schneider M."/>
            <person name="Neuhaus K."/>
            <person name="Liebl W."/>
            <person name="Zverlov V."/>
        </authorList>
    </citation>
    <scope>NUCLEOTIDE SEQUENCE [LARGE SCALE GENOMIC DNA]</scope>
    <source>
        <strain evidence="2 3">249c-K6</strain>
    </source>
</reference>
<dbReference type="GO" id="GO:0016787">
    <property type="term" value="F:hydrolase activity"/>
    <property type="evidence" value="ECO:0007669"/>
    <property type="project" value="UniProtKB-KW"/>
</dbReference>
<keyword evidence="3" id="KW-1185">Reference proteome</keyword>
<evidence type="ECO:0000313" key="2">
    <source>
        <dbReference type="EMBL" id="KAE9631363.1"/>
    </source>
</evidence>
<dbReference type="InterPro" id="IPR001279">
    <property type="entry name" value="Metallo-B-lactamas"/>
</dbReference>
<dbReference type="SMART" id="SM00849">
    <property type="entry name" value="Lactamase_B"/>
    <property type="match status" value="1"/>
</dbReference>